<accession>A0A8B7ZRT0</accession>
<evidence type="ECO:0000259" key="3">
    <source>
        <dbReference type="PROSITE" id="PS50097"/>
    </source>
</evidence>
<dbReference type="Gene3D" id="2.130.10.30">
    <property type="entry name" value="Regulator of chromosome condensation 1/beta-lactamase-inhibitor protein II"/>
    <property type="match status" value="2"/>
</dbReference>
<organism evidence="4 5">
    <name type="scientific">Acanthaster planci</name>
    <name type="common">Crown-of-thorns starfish</name>
    <dbReference type="NCBI Taxonomy" id="133434"/>
    <lineage>
        <taxon>Eukaryota</taxon>
        <taxon>Metazoa</taxon>
        <taxon>Echinodermata</taxon>
        <taxon>Eleutherozoa</taxon>
        <taxon>Asterozoa</taxon>
        <taxon>Asteroidea</taxon>
        <taxon>Valvatacea</taxon>
        <taxon>Valvatida</taxon>
        <taxon>Acanthasteridae</taxon>
        <taxon>Acanthaster</taxon>
    </lineage>
</organism>
<keyword evidence="4" id="KW-1185">Reference proteome</keyword>
<dbReference type="PROSITE" id="PS50097">
    <property type="entry name" value="BTB"/>
    <property type="match status" value="1"/>
</dbReference>
<evidence type="ECO:0000313" key="5">
    <source>
        <dbReference type="RefSeq" id="XP_022107585.1"/>
    </source>
</evidence>
<feature type="repeat" description="RCC1" evidence="2">
    <location>
        <begin position="279"/>
        <end position="330"/>
    </location>
</feature>
<dbReference type="InterPro" id="IPR051625">
    <property type="entry name" value="Signaling_Regulatory_Domain"/>
</dbReference>
<feature type="repeat" description="RCC1" evidence="2">
    <location>
        <begin position="223"/>
        <end position="278"/>
    </location>
</feature>
<proteinExistence type="predicted"/>
<dbReference type="KEGG" id="aplc:110988423"/>
<dbReference type="PROSITE" id="PS50012">
    <property type="entry name" value="RCC1_3"/>
    <property type="match status" value="4"/>
</dbReference>
<reference evidence="5" key="1">
    <citation type="submission" date="2025-08" db="UniProtKB">
        <authorList>
            <consortium name="RefSeq"/>
        </authorList>
    </citation>
    <scope>IDENTIFICATION</scope>
</reference>
<keyword evidence="1" id="KW-0677">Repeat</keyword>
<dbReference type="SMART" id="SM00225">
    <property type="entry name" value="BTB"/>
    <property type="match status" value="1"/>
</dbReference>
<protein>
    <submittedName>
        <fullName evidence="5">RCC1 and BTB domain-containing protein 1-like isoform X1</fullName>
    </submittedName>
</protein>
<feature type="repeat" description="RCC1" evidence="2">
    <location>
        <begin position="114"/>
        <end position="165"/>
    </location>
</feature>
<name>A0A8B7ZRT0_ACAPL</name>
<evidence type="ECO:0000256" key="2">
    <source>
        <dbReference type="PROSITE-ProRule" id="PRU00235"/>
    </source>
</evidence>
<dbReference type="PANTHER" id="PTHR22872">
    <property type="entry name" value="BTK-BINDING PROTEIN-RELATED"/>
    <property type="match status" value="1"/>
</dbReference>
<dbReference type="RefSeq" id="XP_022107585.1">
    <property type="nucleotide sequence ID" value="XM_022251893.1"/>
</dbReference>
<dbReference type="PANTHER" id="PTHR22872:SF10">
    <property type="entry name" value="ULTRAVIOLET-B RECEPTOR UVR8"/>
    <property type="match status" value="1"/>
</dbReference>
<dbReference type="CDD" id="cd18298">
    <property type="entry name" value="BTB_POZ_RCBTB1_2"/>
    <property type="match status" value="1"/>
</dbReference>
<dbReference type="Proteomes" id="UP000694845">
    <property type="component" value="Unplaced"/>
</dbReference>
<dbReference type="Pfam" id="PF25390">
    <property type="entry name" value="WD40_RLD"/>
    <property type="match status" value="1"/>
</dbReference>
<dbReference type="AlphaFoldDB" id="A0A8B7ZRT0"/>
<dbReference type="SUPFAM" id="SSF54695">
    <property type="entry name" value="POZ domain"/>
    <property type="match status" value="1"/>
</dbReference>
<dbReference type="PRINTS" id="PR00633">
    <property type="entry name" value="RCCNDNSATION"/>
</dbReference>
<gene>
    <name evidence="5" type="primary">LOC110988423</name>
</gene>
<feature type="domain" description="BTB" evidence="3">
    <location>
        <begin position="450"/>
        <end position="517"/>
    </location>
</feature>
<dbReference type="Gene3D" id="3.30.710.10">
    <property type="entry name" value="Potassium Channel Kv1.1, Chain A"/>
    <property type="match status" value="1"/>
</dbReference>
<dbReference type="PROSITE" id="PS00626">
    <property type="entry name" value="RCC1_2"/>
    <property type="match status" value="1"/>
</dbReference>
<dbReference type="GeneID" id="110988423"/>
<dbReference type="InterPro" id="IPR058923">
    <property type="entry name" value="RCC1-like_dom"/>
</dbReference>
<feature type="repeat" description="RCC1" evidence="2">
    <location>
        <begin position="167"/>
        <end position="222"/>
    </location>
</feature>
<dbReference type="InterPro" id="IPR011333">
    <property type="entry name" value="SKP1/BTB/POZ_sf"/>
</dbReference>
<dbReference type="SUPFAM" id="SSF50985">
    <property type="entry name" value="RCC1/BLIP-II"/>
    <property type="match status" value="1"/>
</dbReference>
<evidence type="ECO:0000313" key="4">
    <source>
        <dbReference type="Proteomes" id="UP000694845"/>
    </source>
</evidence>
<dbReference type="OrthoDB" id="10051363at2759"/>
<evidence type="ECO:0000256" key="1">
    <source>
        <dbReference type="ARBA" id="ARBA00022737"/>
    </source>
</evidence>
<dbReference type="CDD" id="cd18498">
    <property type="entry name" value="BACK_RCBTB1_2"/>
    <property type="match status" value="1"/>
</dbReference>
<dbReference type="InterPro" id="IPR009091">
    <property type="entry name" value="RCC1/BLIP-II"/>
</dbReference>
<sequence length="611" mass="66481">MLHAVPTAPCAACTIRVLMLYGSYTVLEAVIFSDKSAVRDHSLCDIERQLLNKKQSASQLEESLNASRARMTNLHDVAKWPIFSLMEVELLNSIHQACVFGSGGNEAIFTTTDGDVYALGNNHNSCLGLGDIQSTLVPRKIEPLCGKGVTLMAFGSGPHVVVATDSGELYSWGHNGYCQLGNGTTSQSPERMAPCLISSSLGGCMITQVACGSHHTLVLTDNGEVFAWGYNNCGQVGSGATANINTPRKVSSLLSKKVGKRVMAVACGQTSSLALIDNGEVYGWGYNGNGQLGLGNNVNQPSPCRVSSLSGVVISQITCGYAHSMALSDEGVLYSWGANSYGQLGTGNKANLVTGTRVGTDIGRFVEIGATHYSHISAAMLQSGKVYMWGQCRGQSVTSPMATKFTCLDDVFACFSSPAVTWRPLRFETFVGRRALEDCLKNSFDNQESSDLTISLEGKNIHVHKAILKIRCEHFRSMFQSHWEEDGKDVIQITQYSYPVYRAFLEYLYTDTVSVNPEDAIGLLDLANSYCESHLKKLCERIIKQGINVENTPILMAAAIKYEAKELEDFCFKFAVNHMTAVVQTEAFQNLDDGYVKDFLAKAAQWGAFKY</sequence>
<dbReference type="InterPro" id="IPR000210">
    <property type="entry name" value="BTB/POZ_dom"/>
</dbReference>
<dbReference type="InterPro" id="IPR000408">
    <property type="entry name" value="Reg_chr_condens"/>
</dbReference>
<dbReference type="Pfam" id="PF00651">
    <property type="entry name" value="BTB"/>
    <property type="match status" value="1"/>
</dbReference>